<name>A0A8J8W2T1_9EURO</name>
<dbReference type="Gene3D" id="2.60.40.1390">
    <property type="entry name" value="NDT80 DNA-binding domain"/>
    <property type="match status" value="1"/>
</dbReference>
<evidence type="ECO:0000313" key="6">
    <source>
        <dbReference type="Proteomes" id="UP000631181"/>
    </source>
</evidence>
<evidence type="ECO:0000259" key="4">
    <source>
        <dbReference type="PROSITE" id="PS51517"/>
    </source>
</evidence>
<dbReference type="Pfam" id="PF05224">
    <property type="entry name" value="NDT80_PhoG"/>
    <property type="match status" value="1"/>
</dbReference>
<dbReference type="OrthoDB" id="2288358at2759"/>
<feature type="region of interest" description="Disordered" evidence="3">
    <location>
        <begin position="417"/>
        <end position="455"/>
    </location>
</feature>
<dbReference type="EMBL" id="WIWV01000044">
    <property type="protein sequence ID" value="KAF7716234.1"/>
    <property type="molecule type" value="Genomic_DNA"/>
</dbReference>
<dbReference type="PANTHER" id="PTHR35144:SF2">
    <property type="entry name" value="MEIOSIS-SPECIFIC TRANSCRIPTION FACTOR NDT80"/>
    <property type="match status" value="1"/>
</dbReference>
<feature type="compositionally biased region" description="Polar residues" evidence="3">
    <location>
        <begin position="561"/>
        <end position="573"/>
    </location>
</feature>
<dbReference type="GO" id="GO:0045944">
    <property type="term" value="P:positive regulation of transcription by RNA polymerase II"/>
    <property type="evidence" value="ECO:0007669"/>
    <property type="project" value="TreeGrafter"/>
</dbReference>
<dbReference type="PROSITE" id="PS51517">
    <property type="entry name" value="NDT80"/>
    <property type="match status" value="1"/>
</dbReference>
<dbReference type="Proteomes" id="UP000631181">
    <property type="component" value="Unassembled WGS sequence"/>
</dbReference>
<dbReference type="GO" id="GO:0003993">
    <property type="term" value="F:acid phosphatase activity"/>
    <property type="evidence" value="ECO:0007669"/>
    <property type="project" value="UniProtKB-EC"/>
</dbReference>
<dbReference type="GO" id="GO:0003700">
    <property type="term" value="F:DNA-binding transcription factor activity"/>
    <property type="evidence" value="ECO:0007669"/>
    <property type="project" value="UniProtKB-UniRule"/>
</dbReference>
<comment type="caution">
    <text evidence="5">The sequence shown here is derived from an EMBL/GenBank/DDBJ whole genome shotgun (WGS) entry which is preliminary data.</text>
</comment>
<proteinExistence type="predicted"/>
<dbReference type="GO" id="GO:0003677">
    <property type="term" value="F:DNA binding"/>
    <property type="evidence" value="ECO:0007669"/>
    <property type="project" value="UniProtKB-KW"/>
</dbReference>
<feature type="DNA-binding region" description="NDT80" evidence="2">
    <location>
        <begin position="159"/>
        <end position="429"/>
    </location>
</feature>
<gene>
    <name evidence="5" type="ORF">PECM_005925</name>
</gene>
<feature type="domain" description="NDT80" evidence="4">
    <location>
        <begin position="159"/>
        <end position="429"/>
    </location>
</feature>
<dbReference type="InterPro" id="IPR052605">
    <property type="entry name" value="Fungal_trans_regulator"/>
</dbReference>
<feature type="compositionally biased region" description="Gly residues" evidence="3">
    <location>
        <begin position="438"/>
        <end position="449"/>
    </location>
</feature>
<dbReference type="GO" id="GO:0000228">
    <property type="term" value="C:nuclear chromosome"/>
    <property type="evidence" value="ECO:0007669"/>
    <property type="project" value="TreeGrafter"/>
</dbReference>
<dbReference type="InterPro" id="IPR024061">
    <property type="entry name" value="NDT80_DNA-bd_dom"/>
</dbReference>
<accession>A0A8J8W2T1</accession>
<keyword evidence="6" id="KW-1185">Reference proteome</keyword>
<dbReference type="GO" id="GO:0051321">
    <property type="term" value="P:meiotic cell cycle"/>
    <property type="evidence" value="ECO:0007669"/>
    <property type="project" value="TreeGrafter"/>
</dbReference>
<evidence type="ECO:0000256" key="2">
    <source>
        <dbReference type="PROSITE-ProRule" id="PRU00850"/>
    </source>
</evidence>
<dbReference type="AlphaFoldDB" id="A0A8J8W2T1"/>
<organism evidence="5 6">
    <name type="scientific">Penicillium ucsense</name>
    <dbReference type="NCBI Taxonomy" id="2839758"/>
    <lineage>
        <taxon>Eukaryota</taxon>
        <taxon>Fungi</taxon>
        <taxon>Dikarya</taxon>
        <taxon>Ascomycota</taxon>
        <taxon>Pezizomycotina</taxon>
        <taxon>Eurotiomycetes</taxon>
        <taxon>Eurotiomycetidae</taxon>
        <taxon>Eurotiales</taxon>
        <taxon>Aspergillaceae</taxon>
        <taxon>Penicillium</taxon>
    </lineage>
</organism>
<feature type="region of interest" description="Disordered" evidence="3">
    <location>
        <begin position="520"/>
        <end position="573"/>
    </location>
</feature>
<evidence type="ECO:0000313" key="5">
    <source>
        <dbReference type="EMBL" id="KAF7716234.1"/>
    </source>
</evidence>
<dbReference type="InterPro" id="IPR037141">
    <property type="entry name" value="NDT80_DNA-bd_dom_sf"/>
</dbReference>
<dbReference type="EC" id="3.1.3.2" evidence="5"/>
<dbReference type="InterPro" id="IPR008967">
    <property type="entry name" value="p53-like_TF_DNA-bd_sf"/>
</dbReference>
<reference evidence="5" key="1">
    <citation type="journal article" date="2020" name="Front. Microbiol.">
        <title>Gene regulatory networks of Penicillium echinulatum 2HH and Penicillium oxalicum 114-2 inferred by a computational biology approach.</title>
        <authorList>
            <person name="Lenz A.R."/>
            <person name="Galan-Vasquez E."/>
            <person name="Balbinot E."/>
            <person name="De Abreu F.P."/>
            <person name="De Oliveira N.S."/>
            <person name="Da Rosa L.O."/>
            <person name="De Avila E Silva S."/>
            <person name="Camassola M."/>
            <person name="Dillon A.J.P."/>
            <person name="Perez-Rueda E."/>
        </authorList>
    </citation>
    <scope>NUCLEOTIDE SEQUENCE</scope>
    <source>
        <strain evidence="5">S1M29</strain>
    </source>
</reference>
<dbReference type="SUPFAM" id="SSF49417">
    <property type="entry name" value="p53-like transcription factors"/>
    <property type="match status" value="1"/>
</dbReference>
<keyword evidence="1 2" id="KW-0238">DNA-binding</keyword>
<keyword evidence="5" id="KW-0378">Hydrolase</keyword>
<evidence type="ECO:0000256" key="3">
    <source>
        <dbReference type="SAM" id="MobiDB-lite"/>
    </source>
</evidence>
<evidence type="ECO:0000256" key="1">
    <source>
        <dbReference type="ARBA" id="ARBA00023125"/>
    </source>
</evidence>
<protein>
    <submittedName>
        <fullName evidence="5">NDT80 / PhoG like DNA-binding family protein</fullName>
        <ecNumber evidence="5">3.1.3.2</ecNumber>
    </submittedName>
</protein>
<sequence>MPFTATTDGNYLSTQNSTYANQEEGRDQRVGGLASIMSVNNGVRYHAPQPALQDVHYANPSALAMASSDSCSEPFALDPASLYPHVPHQQYSFDRLTDYRRVSPLHPPSSMSTNMQSPIHSMGNNTAALMGRNHVYSAPFTIQRSMNMPLNGMNDLTRGHGYSGPPQALEIPERNQAALLQPSSPESSQRSHSAGVEQPAFDETSVLKQLIADFGGTQQIVKPEIHAKFVRGPFPSDDKWTCYRRNYLSVTCSVSLQPWAANLPLYLRHGDRDLEPIHSFSMGISAIVNGNYEQRVALVQHTPKRDKQSEHSPPRVIVQPIPPISLSSSNGSGVHGLHLGSHSLDYNGPFPGATQPPQSHLFERIQFQKATANNGKRRAQQQFYNLVVELYAEVSDSLESRTQSVLIARRHSESLVVRGRSPGHYRDGRRDSTASSGPGSGPDGRGGDGSVTSIPSQALGAGARQQPMLYDSSPQGSYTYGRVDYRHMPAMEHSPVGDSPLAPSSSSSGFDYAMGNDTMNPLDTLKPGSSLDPYQDVPDSFPGVSSHPRSAGNGFDPVYSSFPTYSGMQNNRG</sequence>
<dbReference type="PANTHER" id="PTHR35144">
    <property type="entry name" value="MEIOSIS-SPECIFIC TRANSCRIPTION FACTOR NDT80"/>
    <property type="match status" value="1"/>
</dbReference>